<sequence length="100" mass="11130">MKKQIIKRNDQGEVISVREYGIERSEILTCSKCHQPQDFLLGEEENMACEACYIAPEKPLEGPNEAVMPVGDEDQVGQLRGTVPTRLTAEELLVSLGVKK</sequence>
<dbReference type="EMBL" id="MT144567">
    <property type="protein sequence ID" value="QJA55095.1"/>
    <property type="molecule type" value="Genomic_DNA"/>
</dbReference>
<reference evidence="1" key="1">
    <citation type="submission" date="2020-03" db="EMBL/GenBank/DDBJ databases">
        <title>The deep terrestrial virosphere.</title>
        <authorList>
            <person name="Holmfeldt K."/>
            <person name="Nilsson E."/>
            <person name="Simone D."/>
            <person name="Lopez-Fernandez M."/>
            <person name="Wu X."/>
            <person name="de Brujin I."/>
            <person name="Lundin D."/>
            <person name="Andersson A."/>
            <person name="Bertilsson S."/>
            <person name="Dopson M."/>
        </authorList>
    </citation>
    <scope>NUCLEOTIDE SEQUENCE</scope>
    <source>
        <strain evidence="1">TM448A06871</strain>
    </source>
</reference>
<evidence type="ECO:0000313" key="1">
    <source>
        <dbReference type="EMBL" id="QJA55095.1"/>
    </source>
</evidence>
<dbReference type="AlphaFoldDB" id="A0A6H2A6C2"/>
<gene>
    <name evidence="1" type="ORF">TM448A06871_0002</name>
</gene>
<protein>
    <submittedName>
        <fullName evidence="1">Uncharacterized protein</fullName>
    </submittedName>
</protein>
<proteinExistence type="predicted"/>
<accession>A0A6H2A6C2</accession>
<name>A0A6H2A6C2_9ZZZZ</name>
<organism evidence="1">
    <name type="scientific">viral metagenome</name>
    <dbReference type="NCBI Taxonomy" id="1070528"/>
    <lineage>
        <taxon>unclassified sequences</taxon>
        <taxon>metagenomes</taxon>
        <taxon>organismal metagenomes</taxon>
    </lineage>
</organism>